<comment type="caution">
    <text evidence="1">The sequence shown here is derived from an EMBL/GenBank/DDBJ whole genome shotgun (WGS) entry which is preliminary data.</text>
</comment>
<evidence type="ECO:0000313" key="1">
    <source>
        <dbReference type="EMBL" id="KAH6923139.1"/>
    </source>
</evidence>
<keyword evidence="2" id="KW-1185">Reference proteome</keyword>
<dbReference type="Proteomes" id="UP000821845">
    <property type="component" value="Chromosome 9"/>
</dbReference>
<name>A0ACB7RRL1_HYAAI</name>
<gene>
    <name evidence="1" type="ORF">HPB50_023473</name>
</gene>
<accession>A0ACB7RRL1</accession>
<evidence type="ECO:0000313" key="2">
    <source>
        <dbReference type="Proteomes" id="UP000821845"/>
    </source>
</evidence>
<sequence>MFRAGRRSLIWVVVASACAGLSLAGCPNATSLSPCTCDYYGINCMRAQSAAQLRRAFRSGDEFSREHRDLWIQSTTIESFKAGVLGLFKFQNVHIERNVNLSSFTLDSLMHIRLVMSALSLYGNALETFEYDKFARFTGLVSLNLGGNKLSRIPPNAFRSIRLKRLSLSENPITYIGAAAFFALPNLTELQLSHTRLKIVGDHSLSFMRASRKLKIDLSHSAITTFHYTAFDAAAPVEVNLSHNNLTALDKEPFESLIYRMYTNVRGLSLRPVINVQGNPLTCQGCSYMWLIHSRIRRKLLGDILEGFKCPDGSGVSGLANRKIKCTAPFSTLNLG</sequence>
<proteinExistence type="predicted"/>
<organism evidence="1 2">
    <name type="scientific">Hyalomma asiaticum</name>
    <name type="common">Tick</name>
    <dbReference type="NCBI Taxonomy" id="266040"/>
    <lineage>
        <taxon>Eukaryota</taxon>
        <taxon>Metazoa</taxon>
        <taxon>Ecdysozoa</taxon>
        <taxon>Arthropoda</taxon>
        <taxon>Chelicerata</taxon>
        <taxon>Arachnida</taxon>
        <taxon>Acari</taxon>
        <taxon>Parasitiformes</taxon>
        <taxon>Ixodida</taxon>
        <taxon>Ixodoidea</taxon>
        <taxon>Ixodidae</taxon>
        <taxon>Hyalomminae</taxon>
        <taxon>Hyalomma</taxon>
    </lineage>
</organism>
<dbReference type="EMBL" id="CM023489">
    <property type="protein sequence ID" value="KAH6923139.1"/>
    <property type="molecule type" value="Genomic_DNA"/>
</dbReference>
<reference evidence="1" key="1">
    <citation type="submission" date="2020-05" db="EMBL/GenBank/DDBJ databases">
        <title>Large-scale comparative analyses of tick genomes elucidate their genetic diversity and vector capacities.</title>
        <authorList>
            <person name="Jia N."/>
            <person name="Wang J."/>
            <person name="Shi W."/>
            <person name="Du L."/>
            <person name="Sun Y."/>
            <person name="Zhan W."/>
            <person name="Jiang J."/>
            <person name="Wang Q."/>
            <person name="Zhang B."/>
            <person name="Ji P."/>
            <person name="Sakyi L.B."/>
            <person name="Cui X."/>
            <person name="Yuan T."/>
            <person name="Jiang B."/>
            <person name="Yang W."/>
            <person name="Lam T.T.-Y."/>
            <person name="Chang Q."/>
            <person name="Ding S."/>
            <person name="Wang X."/>
            <person name="Zhu J."/>
            <person name="Ruan X."/>
            <person name="Zhao L."/>
            <person name="Wei J."/>
            <person name="Que T."/>
            <person name="Du C."/>
            <person name="Cheng J."/>
            <person name="Dai P."/>
            <person name="Han X."/>
            <person name="Huang E."/>
            <person name="Gao Y."/>
            <person name="Liu J."/>
            <person name="Shao H."/>
            <person name="Ye R."/>
            <person name="Li L."/>
            <person name="Wei W."/>
            <person name="Wang X."/>
            <person name="Wang C."/>
            <person name="Yang T."/>
            <person name="Huo Q."/>
            <person name="Li W."/>
            <person name="Guo W."/>
            <person name="Chen H."/>
            <person name="Zhou L."/>
            <person name="Ni X."/>
            <person name="Tian J."/>
            <person name="Zhou Y."/>
            <person name="Sheng Y."/>
            <person name="Liu T."/>
            <person name="Pan Y."/>
            <person name="Xia L."/>
            <person name="Li J."/>
            <person name="Zhao F."/>
            <person name="Cao W."/>
        </authorList>
    </citation>
    <scope>NUCLEOTIDE SEQUENCE</scope>
    <source>
        <strain evidence="1">Hyas-2018</strain>
    </source>
</reference>
<protein>
    <submittedName>
        <fullName evidence="1">Uncharacterized protein</fullName>
    </submittedName>
</protein>